<dbReference type="EMBL" id="CM042021">
    <property type="protein sequence ID" value="KAI3819197.1"/>
    <property type="molecule type" value="Genomic_DNA"/>
</dbReference>
<protein>
    <submittedName>
        <fullName evidence="1">Uncharacterized protein</fullName>
    </submittedName>
</protein>
<evidence type="ECO:0000313" key="1">
    <source>
        <dbReference type="EMBL" id="KAI3819197.1"/>
    </source>
</evidence>
<comment type="caution">
    <text evidence="1">The sequence shown here is derived from an EMBL/GenBank/DDBJ whole genome shotgun (WGS) entry which is preliminary data.</text>
</comment>
<evidence type="ECO:0000313" key="2">
    <source>
        <dbReference type="Proteomes" id="UP001056120"/>
    </source>
</evidence>
<keyword evidence="2" id="KW-1185">Reference proteome</keyword>
<name>A0ACB9JGD2_9ASTR</name>
<reference evidence="2" key="1">
    <citation type="journal article" date="2022" name="Mol. Ecol. Resour.">
        <title>The genomes of chicory, endive, great burdock and yacon provide insights into Asteraceae palaeo-polyploidization history and plant inulin production.</title>
        <authorList>
            <person name="Fan W."/>
            <person name="Wang S."/>
            <person name="Wang H."/>
            <person name="Wang A."/>
            <person name="Jiang F."/>
            <person name="Liu H."/>
            <person name="Zhao H."/>
            <person name="Xu D."/>
            <person name="Zhang Y."/>
        </authorList>
    </citation>
    <scope>NUCLEOTIDE SEQUENCE [LARGE SCALE GENOMIC DNA]</scope>
    <source>
        <strain evidence="2">cv. Yunnan</strain>
    </source>
</reference>
<organism evidence="1 2">
    <name type="scientific">Smallanthus sonchifolius</name>
    <dbReference type="NCBI Taxonomy" id="185202"/>
    <lineage>
        <taxon>Eukaryota</taxon>
        <taxon>Viridiplantae</taxon>
        <taxon>Streptophyta</taxon>
        <taxon>Embryophyta</taxon>
        <taxon>Tracheophyta</taxon>
        <taxon>Spermatophyta</taxon>
        <taxon>Magnoliopsida</taxon>
        <taxon>eudicotyledons</taxon>
        <taxon>Gunneridae</taxon>
        <taxon>Pentapetalae</taxon>
        <taxon>asterids</taxon>
        <taxon>campanulids</taxon>
        <taxon>Asterales</taxon>
        <taxon>Asteraceae</taxon>
        <taxon>Asteroideae</taxon>
        <taxon>Heliantheae alliance</taxon>
        <taxon>Millerieae</taxon>
        <taxon>Smallanthus</taxon>
    </lineage>
</organism>
<proteinExistence type="predicted"/>
<dbReference type="Proteomes" id="UP001056120">
    <property type="component" value="Linkage Group LG04"/>
</dbReference>
<accession>A0ACB9JGD2</accession>
<gene>
    <name evidence="1" type="ORF">L1987_13022</name>
</gene>
<reference evidence="1 2" key="2">
    <citation type="journal article" date="2022" name="Mol. Ecol. Resour.">
        <title>The genomes of chicory, endive, great burdock and yacon provide insights into Asteraceae paleo-polyploidization history and plant inulin production.</title>
        <authorList>
            <person name="Fan W."/>
            <person name="Wang S."/>
            <person name="Wang H."/>
            <person name="Wang A."/>
            <person name="Jiang F."/>
            <person name="Liu H."/>
            <person name="Zhao H."/>
            <person name="Xu D."/>
            <person name="Zhang Y."/>
        </authorList>
    </citation>
    <scope>NUCLEOTIDE SEQUENCE [LARGE SCALE GENOMIC DNA]</scope>
    <source>
        <strain evidence="2">cv. Yunnan</strain>
        <tissue evidence="1">Leaves</tissue>
    </source>
</reference>
<sequence>MLEFPCAFRNVLGNSIEKPGQMRQKVEDLSSQLQTQAAQQFRMPDMGAVMSKSDVSAAAQADEKEEEDDDERRRN</sequence>